<dbReference type="Proteomes" id="UP000317944">
    <property type="component" value="Unassembled WGS sequence"/>
</dbReference>
<evidence type="ECO:0000313" key="1">
    <source>
        <dbReference type="EMBL" id="TQR39813.1"/>
    </source>
</evidence>
<evidence type="ECO:0000313" key="2">
    <source>
        <dbReference type="Proteomes" id="UP000317944"/>
    </source>
</evidence>
<dbReference type="OrthoDB" id="2468458at2"/>
<organism evidence="1 2">
    <name type="scientific">Lysinibacillus sphaericus</name>
    <name type="common">Bacillus sphaericus</name>
    <dbReference type="NCBI Taxonomy" id="1421"/>
    <lineage>
        <taxon>Bacteria</taxon>
        <taxon>Bacillati</taxon>
        <taxon>Bacillota</taxon>
        <taxon>Bacilli</taxon>
        <taxon>Bacillales</taxon>
        <taxon>Bacillaceae</taxon>
        <taxon>Lysinibacillus</taxon>
    </lineage>
</organism>
<gene>
    <name evidence="1" type="ORF">C7Y47_01945</name>
</gene>
<comment type="caution">
    <text evidence="1">The sequence shown here is derived from an EMBL/GenBank/DDBJ whole genome shotgun (WGS) entry which is preliminary data.</text>
</comment>
<sequence length="236" mass="27909">MINYLGVWRKLDWSYYELLTSVYDTYLEYKDEKFSDYEALARTTYDFEVSMNDGEAEKATIRVALARIALTHSKLSVRAKELSCEVLTNLNINSIRQQLSTEEVEDLLERRDYVLRQFNDTTISLNHDPRARWYYHEMTKEVKVYFDNIISINPLEEVSDKVLKRFERDCKNTLSENITIKVTLAELLINKGIHDHGELNIKYELEKFNIDDVGQQLTESEKEDLSQRINNLIKIY</sequence>
<accession>A0A544V1A9</accession>
<dbReference type="AlphaFoldDB" id="A0A544V1A9"/>
<dbReference type="EMBL" id="SADV01000001">
    <property type="protein sequence ID" value="TQR39813.1"/>
    <property type="molecule type" value="Genomic_DNA"/>
</dbReference>
<reference evidence="1 2" key="1">
    <citation type="submission" date="2018-03" db="EMBL/GenBank/DDBJ databases">
        <title>Aerobic endospore-forming bacteria genome sequencing and assembly.</title>
        <authorList>
            <person name="Cavalcante D.A."/>
            <person name="Driks A."/>
            <person name="Putonti C."/>
            <person name="De-Souza M.T."/>
        </authorList>
    </citation>
    <scope>NUCLEOTIDE SEQUENCE [LARGE SCALE GENOMIC DNA]</scope>
    <source>
        <strain evidence="1 2">SDF0037</strain>
    </source>
</reference>
<protein>
    <submittedName>
        <fullName evidence="1">Uncharacterized protein</fullName>
    </submittedName>
</protein>
<dbReference type="InterPro" id="IPR025678">
    <property type="entry name" value="Imm3"/>
</dbReference>
<proteinExistence type="predicted"/>
<name>A0A544V1A9_LYSSH</name>
<dbReference type="Pfam" id="PF14425">
    <property type="entry name" value="Imm3"/>
    <property type="match status" value="1"/>
</dbReference>